<dbReference type="PANTHER" id="PTHR10383:SF5">
    <property type="entry name" value="SERINE INCORPORATOR 4"/>
    <property type="match status" value="1"/>
</dbReference>
<keyword evidence="8" id="KW-1185">Reference proteome</keyword>
<name>A0A6J0J0K1_9PASS</name>
<gene>
    <name evidence="9" type="primary">SERINC4</name>
</gene>
<dbReference type="PANTHER" id="PTHR10383">
    <property type="entry name" value="SERINE INCORPORATOR"/>
    <property type="match status" value="1"/>
</dbReference>
<proteinExistence type="inferred from homology"/>
<feature type="region of interest" description="Disordered" evidence="6">
    <location>
        <begin position="1"/>
        <end position="50"/>
    </location>
</feature>
<evidence type="ECO:0000313" key="8">
    <source>
        <dbReference type="Proteomes" id="UP000504624"/>
    </source>
</evidence>
<comment type="subcellular location">
    <subcellularLocation>
        <location evidence="1">Membrane</location>
        <topology evidence="1">Multi-pass membrane protein</topology>
    </subcellularLocation>
</comment>
<keyword evidence="3 7" id="KW-0812">Transmembrane</keyword>
<feature type="transmembrane region" description="Helical" evidence="7">
    <location>
        <begin position="535"/>
        <end position="558"/>
    </location>
</feature>
<evidence type="ECO:0000256" key="3">
    <source>
        <dbReference type="ARBA" id="ARBA00022692"/>
    </source>
</evidence>
<evidence type="ECO:0000313" key="9">
    <source>
        <dbReference type="RefSeq" id="XP_017691706.1"/>
    </source>
</evidence>
<comment type="similarity">
    <text evidence="2">Belongs to the TDE1 family.</text>
</comment>
<reference evidence="9" key="1">
    <citation type="submission" date="2025-08" db="UniProtKB">
        <authorList>
            <consortium name="RefSeq"/>
        </authorList>
    </citation>
    <scope>IDENTIFICATION</scope>
</reference>
<evidence type="ECO:0000256" key="1">
    <source>
        <dbReference type="ARBA" id="ARBA00004141"/>
    </source>
</evidence>
<sequence length="587" mass="64167">MAGDHWTLPTERPRGGCREGAASRWQGGPSRQSSNPISAAGAEQSRAGPWRAHGHTATSCTRCSPSCAAVVMGSACPRTRGSSTHSCMSWPLLCAASCCPALWPKPSQRRCPSPWCCANTCLGAQTVSGWWAPWPCTGSASAPPASTWHRLPCCSTCARALTAAHSSTTGTGRPWGWHRVSQDGAARGSVPLTFTALQVLAPEAAGTGGPLGRKLLHPGRQLHPSLALHGCLWGLRLHPHPAGADHGLCTHLEQELVSARVLGGHPPAATTHTLSHRLTGAAQDKRWYLAVLLATAAFYTLASAAFSFLYKFYTHPAACHLNKALLTINGSLCGIMSFISITPCVRLKQPRSGLLQSSIISCYVMYLTFSALSSRPPERVLYKGQNLTVCFPGVRQDELQTEDTTVAVLGAAIMYACVLFACNEASYLAEVFGPLWMVKVYSFEFEKPSCCFCCPEKMEEELRGTEQTCEQVEESARGQFLVQDEQDRVVYSYSAFHFVFFLASLYVMMTLTNWFSYENAVLETTFTHGSWSTFWVKVSSCWACVLLYLWLLLSPFCLQSSPQHRRSSTGPRVVRRRRAPQRINVST</sequence>
<dbReference type="GO" id="GO:0016020">
    <property type="term" value="C:membrane"/>
    <property type="evidence" value="ECO:0007669"/>
    <property type="project" value="UniProtKB-SubCell"/>
</dbReference>
<accession>A0A6J0J0K1</accession>
<evidence type="ECO:0000256" key="7">
    <source>
        <dbReference type="SAM" id="Phobius"/>
    </source>
</evidence>
<evidence type="ECO:0000256" key="6">
    <source>
        <dbReference type="SAM" id="MobiDB-lite"/>
    </source>
</evidence>
<feature type="transmembrane region" description="Helical" evidence="7">
    <location>
        <begin position="324"/>
        <end position="342"/>
    </location>
</feature>
<dbReference type="Proteomes" id="UP000504624">
    <property type="component" value="Unplaced"/>
</dbReference>
<dbReference type="OrthoDB" id="5963193at2759"/>
<evidence type="ECO:0000256" key="2">
    <source>
        <dbReference type="ARBA" id="ARBA00006665"/>
    </source>
</evidence>
<evidence type="ECO:0000256" key="4">
    <source>
        <dbReference type="ARBA" id="ARBA00022989"/>
    </source>
</evidence>
<evidence type="ECO:0000256" key="5">
    <source>
        <dbReference type="ARBA" id="ARBA00023136"/>
    </source>
</evidence>
<feature type="transmembrane region" description="Helical" evidence="7">
    <location>
        <begin position="287"/>
        <end position="312"/>
    </location>
</feature>
<dbReference type="RefSeq" id="XP_017691706.1">
    <property type="nucleotide sequence ID" value="XM_017836217.1"/>
</dbReference>
<keyword evidence="4 7" id="KW-1133">Transmembrane helix</keyword>
<dbReference type="GeneID" id="108507891"/>
<organism evidence="8 9">
    <name type="scientific">Lepidothrix coronata</name>
    <name type="common">blue-crowned manakin</name>
    <dbReference type="NCBI Taxonomy" id="321398"/>
    <lineage>
        <taxon>Eukaryota</taxon>
        <taxon>Metazoa</taxon>
        <taxon>Chordata</taxon>
        <taxon>Craniata</taxon>
        <taxon>Vertebrata</taxon>
        <taxon>Euteleostomi</taxon>
        <taxon>Archelosauria</taxon>
        <taxon>Archosauria</taxon>
        <taxon>Dinosauria</taxon>
        <taxon>Saurischia</taxon>
        <taxon>Theropoda</taxon>
        <taxon>Coelurosauria</taxon>
        <taxon>Aves</taxon>
        <taxon>Neognathae</taxon>
        <taxon>Neoaves</taxon>
        <taxon>Telluraves</taxon>
        <taxon>Australaves</taxon>
        <taxon>Passeriformes</taxon>
        <taxon>Pipridae</taxon>
        <taxon>Lepidothrix</taxon>
    </lineage>
</organism>
<dbReference type="Pfam" id="PF03348">
    <property type="entry name" value="Serinc"/>
    <property type="match status" value="1"/>
</dbReference>
<keyword evidence="5 7" id="KW-0472">Membrane</keyword>
<dbReference type="AlphaFoldDB" id="A0A6J0J0K1"/>
<dbReference type="InterPro" id="IPR005016">
    <property type="entry name" value="TDE1/TMS"/>
</dbReference>
<dbReference type="CTD" id="619189"/>
<feature type="transmembrane region" description="Helical" evidence="7">
    <location>
        <begin position="495"/>
        <end position="515"/>
    </location>
</feature>
<protein>
    <submittedName>
        <fullName evidence="9">Serine incorporator 4</fullName>
    </submittedName>
</protein>